<protein>
    <recommendedName>
        <fullName evidence="4">IS1 family transposase</fullName>
    </recommendedName>
</protein>
<organism evidence="2 3">
    <name type="scientific">Gemmata algarum</name>
    <dbReference type="NCBI Taxonomy" id="2975278"/>
    <lineage>
        <taxon>Bacteria</taxon>
        <taxon>Pseudomonadati</taxon>
        <taxon>Planctomycetota</taxon>
        <taxon>Planctomycetia</taxon>
        <taxon>Gemmatales</taxon>
        <taxon>Gemmataceae</taxon>
        <taxon>Gemmata</taxon>
    </lineage>
</organism>
<name>A0ABU5EZH1_9BACT</name>
<gene>
    <name evidence="2" type="ORF">R5W23_006416</name>
</gene>
<reference evidence="3" key="1">
    <citation type="journal article" date="2023" name="Mar. Drugs">
        <title>Gemmata algarum, a Novel Planctomycete Isolated from an Algal Mat, Displays Antimicrobial Activity.</title>
        <authorList>
            <person name="Kumar G."/>
            <person name="Kallscheuer N."/>
            <person name="Kashif M."/>
            <person name="Ahamad S."/>
            <person name="Jagadeeshwari U."/>
            <person name="Pannikurungottu S."/>
            <person name="Haufschild T."/>
            <person name="Kabuu M."/>
            <person name="Sasikala C."/>
            <person name="Jogler C."/>
            <person name="Ramana C."/>
        </authorList>
    </citation>
    <scope>NUCLEOTIDE SEQUENCE [LARGE SCALE GENOMIC DNA]</scope>
    <source>
        <strain evidence="3">JC673</strain>
    </source>
</reference>
<evidence type="ECO:0008006" key="4">
    <source>
        <dbReference type="Google" id="ProtNLM"/>
    </source>
</evidence>
<evidence type="ECO:0000313" key="2">
    <source>
        <dbReference type="EMBL" id="MDY3559198.1"/>
    </source>
</evidence>
<sequence length="266" mass="30360">MPSNSTTSSWLFPPTTNEVQFDEKWDFVGKKEKNCEPEERTHGDCWDHVALDPESRLVVSLVVGKRTEDATHELVGDFHRRTGGRVMRLMTSDEYPVYASAIRDTYGHVVTPPRTGRPGRPRNPYTVVPPQVTYATVHKKRENNRVVGVSTRLVLGTAVALALALVASAVSTVVNTCFVERHNGTDRNRCSRKVRKTYAFSKDWQTHRAATKFSYLSYNFCWPVRTLRVKGEDGRWRARTPAMAAKLTDHVWSLREWLTFPAVQRK</sequence>
<proteinExistence type="predicted"/>
<dbReference type="RefSeq" id="WP_320686006.1">
    <property type="nucleotide sequence ID" value="NZ_JAXBLV010000095.1"/>
</dbReference>
<dbReference type="EMBL" id="JAXBLV010000095">
    <property type="protein sequence ID" value="MDY3559198.1"/>
    <property type="molecule type" value="Genomic_DNA"/>
</dbReference>
<keyword evidence="1" id="KW-0472">Membrane</keyword>
<evidence type="ECO:0000256" key="1">
    <source>
        <dbReference type="SAM" id="Phobius"/>
    </source>
</evidence>
<keyword evidence="1" id="KW-1133">Transmembrane helix</keyword>
<dbReference type="Proteomes" id="UP001272242">
    <property type="component" value="Unassembled WGS sequence"/>
</dbReference>
<keyword evidence="3" id="KW-1185">Reference proteome</keyword>
<accession>A0ABU5EZH1</accession>
<comment type="caution">
    <text evidence="2">The sequence shown here is derived from an EMBL/GenBank/DDBJ whole genome shotgun (WGS) entry which is preliminary data.</text>
</comment>
<keyword evidence="1" id="KW-0812">Transmembrane</keyword>
<feature type="transmembrane region" description="Helical" evidence="1">
    <location>
        <begin position="153"/>
        <end position="179"/>
    </location>
</feature>
<evidence type="ECO:0000313" key="3">
    <source>
        <dbReference type="Proteomes" id="UP001272242"/>
    </source>
</evidence>